<sequence length="71" mass="7806">MKLIIDLSDFYSSGDERRFFQGLSENPAVSGLRGVGRQLQVTVVQNRLSQLQNDFSELAGITGARLSIAFS</sequence>
<evidence type="ECO:0000313" key="2">
    <source>
        <dbReference type="Proteomes" id="UP000621455"/>
    </source>
</evidence>
<protein>
    <submittedName>
        <fullName evidence="1">Uncharacterized protein</fullName>
    </submittedName>
</protein>
<comment type="caution">
    <text evidence="1">The sequence shown here is derived from an EMBL/GenBank/DDBJ whole genome shotgun (WGS) entry which is preliminary data.</text>
</comment>
<proteinExistence type="predicted"/>
<gene>
    <name evidence="1" type="ORF">F2P44_33895</name>
</gene>
<reference evidence="1 2" key="1">
    <citation type="submission" date="2019-10" db="EMBL/GenBank/DDBJ databases">
        <title>Taxonomy of Antarctic Massilia spp.: description of Massilia rubra sp. nov., Massilia aquatica sp. nov., Massilia mucilaginosa sp. nov., Massilia frigida sp. nov. isolated from streams, lakes and regoliths.</title>
        <authorList>
            <person name="Holochova P."/>
            <person name="Sedlacek I."/>
            <person name="Kralova S."/>
            <person name="Maslanova I."/>
            <person name="Busse H.-J."/>
            <person name="Stankova E."/>
            <person name="Vrbovska V."/>
            <person name="Kovarovic V."/>
            <person name="Bartak M."/>
            <person name="Svec P."/>
            <person name="Pantucek R."/>
        </authorList>
    </citation>
    <scope>NUCLEOTIDE SEQUENCE [LARGE SCALE GENOMIC DNA]</scope>
    <source>
        <strain evidence="1 2">CCM 8695</strain>
    </source>
</reference>
<dbReference type="EMBL" id="WHJG01000150">
    <property type="protein sequence ID" value="NHZ84202.1"/>
    <property type="molecule type" value="Genomic_DNA"/>
</dbReference>
<accession>A0ABX0NKR3</accession>
<evidence type="ECO:0000313" key="1">
    <source>
        <dbReference type="EMBL" id="NHZ84202.1"/>
    </source>
</evidence>
<name>A0ABX0NKR3_9BURK</name>
<dbReference type="Proteomes" id="UP000621455">
    <property type="component" value="Unassembled WGS sequence"/>
</dbReference>
<keyword evidence="2" id="KW-1185">Reference proteome</keyword>
<organism evidence="1 2">
    <name type="scientific">Massilia frigida</name>
    <dbReference type="NCBI Taxonomy" id="2609281"/>
    <lineage>
        <taxon>Bacteria</taxon>
        <taxon>Pseudomonadati</taxon>
        <taxon>Pseudomonadota</taxon>
        <taxon>Betaproteobacteria</taxon>
        <taxon>Burkholderiales</taxon>
        <taxon>Oxalobacteraceae</taxon>
        <taxon>Telluria group</taxon>
        <taxon>Massilia</taxon>
    </lineage>
</organism>
<dbReference type="RefSeq" id="WP_167094593.1">
    <property type="nucleotide sequence ID" value="NZ_WHJG01000150.1"/>
</dbReference>